<dbReference type="PANTHER" id="PTHR10492">
    <property type="match status" value="1"/>
</dbReference>
<feature type="domain" description="DNA helicase Pif1-like DEAD-box helicase" evidence="2">
    <location>
        <begin position="12"/>
        <end position="96"/>
    </location>
</feature>
<keyword evidence="3" id="KW-1185">Reference proteome</keyword>
<dbReference type="STRING" id="75913.A0A0K0EYQ8"/>
<keyword evidence="1" id="KW-0233">DNA recombination</keyword>
<dbReference type="WBParaSite" id="SVE_0166700.1">
    <property type="protein sequence ID" value="SVE_0166700.1"/>
    <property type="gene ID" value="SVE_0166700"/>
</dbReference>
<name>A0A0K0EYQ8_STRVS</name>
<evidence type="ECO:0000259" key="2">
    <source>
        <dbReference type="Pfam" id="PF05970"/>
    </source>
</evidence>
<dbReference type="EC" id="5.6.2.3" evidence="1"/>
<evidence type="ECO:0000313" key="3">
    <source>
        <dbReference type="Proteomes" id="UP000035680"/>
    </source>
</evidence>
<dbReference type="GO" id="GO:0000723">
    <property type="term" value="P:telomere maintenance"/>
    <property type="evidence" value="ECO:0007669"/>
    <property type="project" value="InterPro"/>
</dbReference>
<dbReference type="Proteomes" id="UP000035680">
    <property type="component" value="Unassembled WGS sequence"/>
</dbReference>
<dbReference type="GO" id="GO:0005524">
    <property type="term" value="F:ATP binding"/>
    <property type="evidence" value="ECO:0007669"/>
    <property type="project" value="UniProtKB-KW"/>
</dbReference>
<reference evidence="4" key="2">
    <citation type="submission" date="2015-08" db="UniProtKB">
        <authorList>
            <consortium name="WormBaseParasite"/>
        </authorList>
    </citation>
    <scope>IDENTIFICATION</scope>
</reference>
<sequence>MLSLKQLTYIDQVIRLHFDKNKPFGGKMFVLGGDFRQCLPIIKDSTTEELKASTIINSYLFTHGNQIKRSYLNENMRTENNQQEFARFLLQIGNGTK</sequence>
<evidence type="ECO:0000313" key="4">
    <source>
        <dbReference type="WBParaSite" id="SVE_0166700.1"/>
    </source>
</evidence>
<accession>A0A0K0EYQ8</accession>
<dbReference type="GO" id="GO:0006281">
    <property type="term" value="P:DNA repair"/>
    <property type="evidence" value="ECO:0007669"/>
    <property type="project" value="UniProtKB-KW"/>
</dbReference>
<reference evidence="3" key="1">
    <citation type="submission" date="2014-07" db="EMBL/GenBank/DDBJ databases">
        <authorList>
            <person name="Martin A.A"/>
            <person name="De Silva N."/>
        </authorList>
    </citation>
    <scope>NUCLEOTIDE SEQUENCE</scope>
</reference>
<keyword evidence="1" id="KW-0067">ATP-binding</keyword>
<dbReference type="Pfam" id="PF05970">
    <property type="entry name" value="PIF1"/>
    <property type="match status" value="1"/>
</dbReference>
<comment type="cofactor">
    <cofactor evidence="1">
        <name>Mg(2+)</name>
        <dbReference type="ChEBI" id="CHEBI:18420"/>
    </cofactor>
</comment>
<comment type="similarity">
    <text evidence="1">Belongs to the helicase family.</text>
</comment>
<dbReference type="GO" id="GO:0043139">
    <property type="term" value="F:5'-3' DNA helicase activity"/>
    <property type="evidence" value="ECO:0007669"/>
    <property type="project" value="UniProtKB-EC"/>
</dbReference>
<keyword evidence="1" id="KW-0234">DNA repair</keyword>
<keyword evidence="1" id="KW-0347">Helicase</keyword>
<organism evidence="3 4">
    <name type="scientific">Strongyloides venezuelensis</name>
    <name type="common">Threadworm</name>
    <dbReference type="NCBI Taxonomy" id="75913"/>
    <lineage>
        <taxon>Eukaryota</taxon>
        <taxon>Metazoa</taxon>
        <taxon>Ecdysozoa</taxon>
        <taxon>Nematoda</taxon>
        <taxon>Chromadorea</taxon>
        <taxon>Rhabditida</taxon>
        <taxon>Tylenchina</taxon>
        <taxon>Panagrolaimomorpha</taxon>
        <taxon>Strongyloidoidea</taxon>
        <taxon>Strongyloididae</taxon>
        <taxon>Strongyloides</taxon>
    </lineage>
</organism>
<comment type="catalytic activity">
    <reaction evidence="1">
        <text>ATP + H2O = ADP + phosphate + H(+)</text>
        <dbReference type="Rhea" id="RHEA:13065"/>
        <dbReference type="ChEBI" id="CHEBI:15377"/>
        <dbReference type="ChEBI" id="CHEBI:15378"/>
        <dbReference type="ChEBI" id="CHEBI:30616"/>
        <dbReference type="ChEBI" id="CHEBI:43474"/>
        <dbReference type="ChEBI" id="CHEBI:456216"/>
        <dbReference type="EC" id="5.6.2.3"/>
    </reaction>
</comment>
<dbReference type="AlphaFoldDB" id="A0A0K0EYQ8"/>
<proteinExistence type="inferred from homology"/>
<dbReference type="PANTHER" id="PTHR10492:SF57">
    <property type="entry name" value="ATP-DEPENDENT DNA HELICASE"/>
    <property type="match status" value="1"/>
</dbReference>
<evidence type="ECO:0000256" key="1">
    <source>
        <dbReference type="RuleBase" id="RU363044"/>
    </source>
</evidence>
<keyword evidence="1" id="KW-0547">Nucleotide-binding</keyword>
<dbReference type="InterPro" id="IPR010285">
    <property type="entry name" value="DNA_helicase_pif1-like_DEAD"/>
</dbReference>
<dbReference type="GO" id="GO:0016887">
    <property type="term" value="F:ATP hydrolysis activity"/>
    <property type="evidence" value="ECO:0007669"/>
    <property type="project" value="RHEA"/>
</dbReference>
<dbReference type="GO" id="GO:0006310">
    <property type="term" value="P:DNA recombination"/>
    <property type="evidence" value="ECO:0007669"/>
    <property type="project" value="UniProtKB-KW"/>
</dbReference>
<protein>
    <recommendedName>
        <fullName evidence="1">ATP-dependent DNA helicase</fullName>
        <ecNumber evidence="1">5.6.2.3</ecNumber>
    </recommendedName>
</protein>
<keyword evidence="1" id="KW-0378">Hydrolase</keyword>
<keyword evidence="1" id="KW-0227">DNA damage</keyword>